<sequence>MWGKDLIKSVKWISRSGVVSLSVVPTGWNRFDVGFQPAISAGWKETLAKTPTKTLNKKKYNRAKANTTRMYWQYRCHQVAAFTKSSWNLEPSKIRNTYLDYVKNLCN</sequence>
<dbReference type="RefSeq" id="WP_371858983.1">
    <property type="nucleotide sequence ID" value="NZ_BAAAWM010000001.1"/>
</dbReference>
<evidence type="ECO:0000313" key="1">
    <source>
        <dbReference type="EMBL" id="GEC14106.1"/>
    </source>
</evidence>
<gene>
    <name evidence="1" type="ORF">ANI01nite_33090</name>
</gene>
<evidence type="ECO:0008006" key="3">
    <source>
        <dbReference type="Google" id="ProtNLM"/>
    </source>
</evidence>
<dbReference type="Proteomes" id="UP000316242">
    <property type="component" value="Unassembled WGS sequence"/>
</dbReference>
<name>A0ABQ0RQK8_GLUNI</name>
<accession>A0ABQ0RQK8</accession>
<dbReference type="EMBL" id="BJNE01000036">
    <property type="protein sequence ID" value="GEC14106.1"/>
    <property type="molecule type" value="Genomic_DNA"/>
</dbReference>
<keyword evidence="2" id="KW-1185">Reference proteome</keyword>
<proteinExistence type="predicted"/>
<organism evidence="1 2">
    <name type="scientific">Glutamicibacter nicotianae</name>
    <name type="common">Arthrobacter nicotianae</name>
    <dbReference type="NCBI Taxonomy" id="37929"/>
    <lineage>
        <taxon>Bacteria</taxon>
        <taxon>Bacillati</taxon>
        <taxon>Actinomycetota</taxon>
        <taxon>Actinomycetes</taxon>
        <taxon>Micrococcales</taxon>
        <taxon>Micrococcaceae</taxon>
        <taxon>Glutamicibacter</taxon>
    </lineage>
</organism>
<reference evidence="1 2" key="1">
    <citation type="submission" date="2019-06" db="EMBL/GenBank/DDBJ databases">
        <title>Whole genome shotgun sequence of Glutamicibacter nicotianae NBRC 14234.</title>
        <authorList>
            <person name="Hosoyama A."/>
            <person name="Uohara A."/>
            <person name="Ohji S."/>
            <person name="Ichikawa N."/>
        </authorList>
    </citation>
    <scope>NUCLEOTIDE SEQUENCE [LARGE SCALE GENOMIC DNA]</scope>
    <source>
        <strain evidence="1 2">NBRC 14234</strain>
    </source>
</reference>
<protein>
    <recommendedName>
        <fullName evidence="3">DUF2599 domain-containing protein</fullName>
    </recommendedName>
</protein>
<evidence type="ECO:0000313" key="2">
    <source>
        <dbReference type="Proteomes" id="UP000316242"/>
    </source>
</evidence>
<comment type="caution">
    <text evidence="1">The sequence shown here is derived from an EMBL/GenBank/DDBJ whole genome shotgun (WGS) entry which is preliminary data.</text>
</comment>
<dbReference type="InterPro" id="IPR019719">
    <property type="entry name" value="DUF2599"/>
</dbReference>
<dbReference type="Pfam" id="PF10783">
    <property type="entry name" value="DUF2599"/>
    <property type="match status" value="1"/>
</dbReference>